<dbReference type="WBParaSite" id="EEL_0000703801-mRNA-1">
    <property type="protein sequence ID" value="EEL_0000703801-mRNA-1"/>
    <property type="gene ID" value="EEL_0000703801"/>
</dbReference>
<dbReference type="GO" id="GO:0005525">
    <property type="term" value="F:GTP binding"/>
    <property type="evidence" value="ECO:0007669"/>
    <property type="project" value="InterPro"/>
</dbReference>
<dbReference type="GO" id="GO:0005829">
    <property type="term" value="C:cytosol"/>
    <property type="evidence" value="ECO:0007669"/>
    <property type="project" value="TreeGrafter"/>
</dbReference>
<dbReference type="GO" id="GO:1990904">
    <property type="term" value="C:ribonucleoprotein complex"/>
    <property type="evidence" value="ECO:0007669"/>
    <property type="project" value="TreeGrafter"/>
</dbReference>
<dbReference type="SUPFAM" id="SSF52540">
    <property type="entry name" value="P-loop containing nucleoside triphosphate hydrolases"/>
    <property type="match status" value="1"/>
</dbReference>
<reference evidence="3" key="1">
    <citation type="submission" date="2017-02" db="UniProtKB">
        <authorList>
            <consortium name="WormBaseParasite"/>
        </authorList>
    </citation>
    <scope>IDENTIFICATION</scope>
</reference>
<keyword evidence="2" id="KW-1185">Reference proteome</keyword>
<dbReference type="AlphaFoldDB" id="A0A0R3RXS9"/>
<evidence type="ECO:0000313" key="2">
    <source>
        <dbReference type="Proteomes" id="UP000050640"/>
    </source>
</evidence>
<dbReference type="InterPro" id="IPR027417">
    <property type="entry name" value="P-loop_NTPase"/>
</dbReference>
<organism evidence="2 3">
    <name type="scientific">Elaeophora elaphi</name>
    <dbReference type="NCBI Taxonomy" id="1147741"/>
    <lineage>
        <taxon>Eukaryota</taxon>
        <taxon>Metazoa</taxon>
        <taxon>Ecdysozoa</taxon>
        <taxon>Nematoda</taxon>
        <taxon>Chromadorea</taxon>
        <taxon>Rhabditida</taxon>
        <taxon>Spirurina</taxon>
        <taxon>Spiruromorpha</taxon>
        <taxon>Filarioidea</taxon>
        <taxon>Onchocercidae</taxon>
        <taxon>Elaeophora</taxon>
    </lineage>
</organism>
<evidence type="ECO:0000259" key="1">
    <source>
        <dbReference type="Pfam" id="PF00009"/>
    </source>
</evidence>
<proteinExistence type="predicted"/>
<feature type="domain" description="Tr-type G" evidence="1">
    <location>
        <begin position="36"/>
        <end position="89"/>
    </location>
</feature>
<dbReference type="GO" id="GO:0003924">
    <property type="term" value="F:GTPase activity"/>
    <property type="evidence" value="ECO:0007669"/>
    <property type="project" value="InterPro"/>
</dbReference>
<sequence length="156" mass="17748">MAYLQFFPDLWLVTERISYHPQRVSPTILSERSTYIHSRNNKDNKKINIIDTPGHADFGEVERVLCMADGVLLLIDAVEGPVPRTYDVHIYCNTDILLPREDATKTNEEVVWHDRHQFVQALSVSVYLVGRSVGIGICVCVHSQISISREDNVEPT</sequence>
<accession>A0A0R3RXS9</accession>
<evidence type="ECO:0000313" key="3">
    <source>
        <dbReference type="WBParaSite" id="EEL_0000703801-mRNA-1"/>
    </source>
</evidence>
<dbReference type="PANTHER" id="PTHR42908:SF8">
    <property type="entry name" value="TR-TYPE G DOMAIN-CONTAINING PROTEIN"/>
    <property type="match status" value="1"/>
</dbReference>
<dbReference type="PANTHER" id="PTHR42908">
    <property type="entry name" value="TRANSLATION ELONGATION FACTOR-RELATED"/>
    <property type="match status" value="1"/>
</dbReference>
<dbReference type="Pfam" id="PF00009">
    <property type="entry name" value="GTP_EFTU"/>
    <property type="match status" value="1"/>
</dbReference>
<dbReference type="InterPro" id="IPR000795">
    <property type="entry name" value="T_Tr_GTP-bd_dom"/>
</dbReference>
<name>A0A0R3RXS9_9BILA</name>
<dbReference type="STRING" id="1147741.A0A0R3RXS9"/>
<dbReference type="Proteomes" id="UP000050640">
    <property type="component" value="Unplaced"/>
</dbReference>
<protein>
    <submittedName>
        <fullName evidence="3">Tr-type G domain-containing protein</fullName>
    </submittedName>
</protein>
<dbReference type="Gene3D" id="3.40.50.300">
    <property type="entry name" value="P-loop containing nucleotide triphosphate hydrolases"/>
    <property type="match status" value="1"/>
</dbReference>